<dbReference type="PRINTS" id="PR00971">
    <property type="entry name" value="RIBOSOMALS10"/>
</dbReference>
<dbReference type="SMART" id="SM01403">
    <property type="entry name" value="Ribosomal_S10"/>
    <property type="match status" value="1"/>
</dbReference>
<dbReference type="PANTHER" id="PTHR11700">
    <property type="entry name" value="30S RIBOSOMAL PROTEIN S10 FAMILY MEMBER"/>
    <property type="match status" value="1"/>
</dbReference>
<name>A0A9W6YYS8_AMBMO</name>
<protein>
    <recommendedName>
        <fullName evidence="4">Small ribosomal subunit protein uS10m</fullName>
    </recommendedName>
    <alternativeName>
        <fullName evidence="5">37S ribosomal protein S10, mitochondrial</fullName>
    </alternativeName>
</protein>
<dbReference type="InterPro" id="IPR001848">
    <property type="entry name" value="Ribosomal_uS10"/>
</dbReference>
<keyword evidence="3" id="KW-0687">Ribonucleoprotein</keyword>
<dbReference type="HAMAP" id="MF_00508">
    <property type="entry name" value="Ribosomal_uS10"/>
    <property type="match status" value="1"/>
</dbReference>
<evidence type="ECO:0000256" key="6">
    <source>
        <dbReference type="SAM" id="MobiDB-lite"/>
    </source>
</evidence>
<accession>A0A9W6YYS8</accession>
<evidence type="ECO:0000256" key="1">
    <source>
        <dbReference type="ARBA" id="ARBA00007102"/>
    </source>
</evidence>
<reference evidence="8" key="1">
    <citation type="submission" date="2023-04" db="EMBL/GenBank/DDBJ databases">
        <title>Ambrosiozyma monospora NBRC 1965.</title>
        <authorList>
            <person name="Ichikawa N."/>
            <person name="Sato H."/>
            <person name="Tonouchi N."/>
        </authorList>
    </citation>
    <scope>NUCLEOTIDE SEQUENCE</scope>
    <source>
        <strain evidence="8">NBRC 1965</strain>
    </source>
</reference>
<evidence type="ECO:0000256" key="2">
    <source>
        <dbReference type="ARBA" id="ARBA00022980"/>
    </source>
</evidence>
<dbReference type="GO" id="GO:0003735">
    <property type="term" value="F:structural constituent of ribosome"/>
    <property type="evidence" value="ECO:0007669"/>
    <property type="project" value="InterPro"/>
</dbReference>
<sequence>MLRLPFNNQVRLAVRASTSAARQARFFSSTIISRQEPVDKSAPKEPIKKVEEPVKKAEPIKKEAEPVKKTEAAPTEPVKKAEPIKKEAEPVKQTEAAPAEPVKKEEATPKTEQPQKESPKSKSAEPVKNSSPLEQAQEKKSPLKLSARLEKELEKLANIKLSTESIPSVEPDREAKAALLNTFKQYNPKLTTEETEVPGLDKPLPINTELNYYAPLKHKIKHHHLKAEVTFKCFDTRNLEFFSDFALRAAYYLGLPATGPTPLPCRRERWTVNRAPFVMAKSKENFERRTYGRKIRIYDANLEVVDLWLGYLKKNSVWGVGVKANLYKQEPLSVTSDMNKFSDGESTLSDVTASLDALTKENSSSQV</sequence>
<proteinExistence type="inferred from homology"/>
<dbReference type="Pfam" id="PF00338">
    <property type="entry name" value="Ribosomal_S10"/>
    <property type="match status" value="1"/>
</dbReference>
<evidence type="ECO:0000256" key="3">
    <source>
        <dbReference type="ARBA" id="ARBA00023274"/>
    </source>
</evidence>
<dbReference type="GO" id="GO:0005840">
    <property type="term" value="C:ribosome"/>
    <property type="evidence" value="ECO:0007669"/>
    <property type="project" value="UniProtKB-KW"/>
</dbReference>
<dbReference type="EMBL" id="BSXU01002710">
    <property type="protein sequence ID" value="GMG39162.1"/>
    <property type="molecule type" value="Genomic_DNA"/>
</dbReference>
<evidence type="ECO:0000313" key="8">
    <source>
        <dbReference type="EMBL" id="GMG39162.1"/>
    </source>
</evidence>
<dbReference type="FunFam" id="3.30.70.600:FF:000003">
    <property type="entry name" value="30S ribosomal protein S10"/>
    <property type="match status" value="1"/>
</dbReference>
<dbReference type="InterPro" id="IPR036838">
    <property type="entry name" value="Ribosomal_uS10_dom_sf"/>
</dbReference>
<evidence type="ECO:0000313" key="9">
    <source>
        <dbReference type="Proteomes" id="UP001165063"/>
    </source>
</evidence>
<keyword evidence="2" id="KW-0689">Ribosomal protein</keyword>
<evidence type="ECO:0000256" key="5">
    <source>
        <dbReference type="ARBA" id="ARBA00042916"/>
    </source>
</evidence>
<dbReference type="OrthoDB" id="366214at2759"/>
<comment type="caution">
    <text evidence="8">The sequence shown here is derived from an EMBL/GenBank/DDBJ whole genome shotgun (WGS) entry which is preliminary data.</text>
</comment>
<feature type="domain" description="Small ribosomal subunit protein uS10" evidence="7">
    <location>
        <begin position="228"/>
        <end position="325"/>
    </location>
</feature>
<evidence type="ECO:0000256" key="4">
    <source>
        <dbReference type="ARBA" id="ARBA00035261"/>
    </source>
</evidence>
<dbReference type="Proteomes" id="UP001165063">
    <property type="component" value="Unassembled WGS sequence"/>
</dbReference>
<evidence type="ECO:0000259" key="7">
    <source>
        <dbReference type="SMART" id="SM01403"/>
    </source>
</evidence>
<feature type="compositionally biased region" description="Basic and acidic residues" evidence="6">
    <location>
        <begin position="101"/>
        <end position="125"/>
    </location>
</feature>
<dbReference type="Gene3D" id="3.30.70.600">
    <property type="entry name" value="Ribosomal protein S10 domain"/>
    <property type="match status" value="1"/>
</dbReference>
<dbReference type="AlphaFoldDB" id="A0A9W6YYS8"/>
<dbReference type="GO" id="GO:1990904">
    <property type="term" value="C:ribonucleoprotein complex"/>
    <property type="evidence" value="ECO:0007669"/>
    <property type="project" value="UniProtKB-KW"/>
</dbReference>
<dbReference type="GO" id="GO:0006412">
    <property type="term" value="P:translation"/>
    <property type="evidence" value="ECO:0007669"/>
    <property type="project" value="InterPro"/>
</dbReference>
<feature type="region of interest" description="Disordered" evidence="6">
    <location>
        <begin position="33"/>
        <end position="143"/>
    </location>
</feature>
<gene>
    <name evidence="8" type="ORF">Amon01_000511500</name>
</gene>
<dbReference type="SUPFAM" id="SSF54999">
    <property type="entry name" value="Ribosomal protein S10"/>
    <property type="match status" value="1"/>
</dbReference>
<feature type="compositionally biased region" description="Basic and acidic residues" evidence="6">
    <location>
        <begin position="36"/>
        <end position="92"/>
    </location>
</feature>
<dbReference type="InterPro" id="IPR027486">
    <property type="entry name" value="Ribosomal_uS10_dom"/>
</dbReference>
<comment type="similarity">
    <text evidence="1">Belongs to the universal ribosomal protein uS10 family.</text>
</comment>
<organism evidence="8 9">
    <name type="scientific">Ambrosiozyma monospora</name>
    <name type="common">Yeast</name>
    <name type="synonym">Endomycopsis monosporus</name>
    <dbReference type="NCBI Taxonomy" id="43982"/>
    <lineage>
        <taxon>Eukaryota</taxon>
        <taxon>Fungi</taxon>
        <taxon>Dikarya</taxon>
        <taxon>Ascomycota</taxon>
        <taxon>Saccharomycotina</taxon>
        <taxon>Pichiomycetes</taxon>
        <taxon>Pichiales</taxon>
        <taxon>Pichiaceae</taxon>
        <taxon>Ambrosiozyma</taxon>
    </lineage>
</organism>
<keyword evidence="9" id="KW-1185">Reference proteome</keyword>